<organism evidence="10 11">
    <name type="scientific">Wenjunlia vitaminophila</name>
    <name type="common">Streptomyces vitaminophilus</name>
    <dbReference type="NCBI Taxonomy" id="76728"/>
    <lineage>
        <taxon>Bacteria</taxon>
        <taxon>Bacillati</taxon>
        <taxon>Actinomycetota</taxon>
        <taxon>Actinomycetes</taxon>
        <taxon>Kitasatosporales</taxon>
        <taxon>Streptomycetaceae</taxon>
        <taxon>Wenjunlia</taxon>
    </lineage>
</organism>
<comment type="caution">
    <text evidence="10">The sequence shown here is derived from an EMBL/GenBank/DDBJ whole genome shotgun (WGS) entry which is preliminary data.</text>
</comment>
<dbReference type="Gene3D" id="1.10.540.10">
    <property type="entry name" value="Acyl-CoA dehydrogenase/oxidase, N-terminal domain"/>
    <property type="match status" value="1"/>
</dbReference>
<dbReference type="InterPro" id="IPR013786">
    <property type="entry name" value="AcylCoA_DH/ox_N"/>
</dbReference>
<dbReference type="FunFam" id="1.20.140.10:FF:000012">
    <property type="entry name" value="Acyl-CoA dehydrogenase fadE12"/>
    <property type="match status" value="1"/>
</dbReference>
<evidence type="ECO:0000259" key="7">
    <source>
        <dbReference type="Pfam" id="PF00441"/>
    </source>
</evidence>
<evidence type="ECO:0000256" key="1">
    <source>
        <dbReference type="ARBA" id="ARBA00001974"/>
    </source>
</evidence>
<evidence type="ECO:0000256" key="4">
    <source>
        <dbReference type="ARBA" id="ARBA00022827"/>
    </source>
</evidence>
<dbReference type="eggNOG" id="COG1960">
    <property type="taxonomic scope" value="Bacteria"/>
</dbReference>
<dbReference type="GO" id="GO:0050660">
    <property type="term" value="F:flavin adenine dinucleotide binding"/>
    <property type="evidence" value="ECO:0007669"/>
    <property type="project" value="InterPro"/>
</dbReference>
<dbReference type="Gene3D" id="2.40.110.10">
    <property type="entry name" value="Butyryl-CoA Dehydrogenase, subunit A, domain 2"/>
    <property type="match status" value="1"/>
</dbReference>
<evidence type="ECO:0000259" key="8">
    <source>
        <dbReference type="Pfam" id="PF02770"/>
    </source>
</evidence>
<dbReference type="Pfam" id="PF00441">
    <property type="entry name" value="Acyl-CoA_dh_1"/>
    <property type="match status" value="1"/>
</dbReference>
<dbReference type="AlphaFoldDB" id="A0A0T6LSE9"/>
<proteinExistence type="inferred from homology"/>
<comment type="similarity">
    <text evidence="2 6">Belongs to the acyl-CoA dehydrogenase family.</text>
</comment>
<dbReference type="InterPro" id="IPR009075">
    <property type="entry name" value="AcylCo_DH/oxidase_C"/>
</dbReference>
<feature type="domain" description="Acyl-CoA oxidase/dehydrogenase middle" evidence="8">
    <location>
        <begin position="123"/>
        <end position="212"/>
    </location>
</feature>
<dbReference type="Proteomes" id="UP000050867">
    <property type="component" value="Unassembled WGS sequence"/>
</dbReference>
<protein>
    <submittedName>
        <fullName evidence="10">Acyl-CoA dehydrogenase</fullName>
    </submittedName>
</protein>
<dbReference type="InterPro" id="IPR009100">
    <property type="entry name" value="AcylCoA_DH/oxidase_NM_dom_sf"/>
</dbReference>
<evidence type="ECO:0000259" key="9">
    <source>
        <dbReference type="Pfam" id="PF02771"/>
    </source>
</evidence>
<evidence type="ECO:0000256" key="5">
    <source>
        <dbReference type="ARBA" id="ARBA00023002"/>
    </source>
</evidence>
<dbReference type="InterPro" id="IPR046373">
    <property type="entry name" value="Acyl-CoA_Oxase/DH_mid-dom_sf"/>
</dbReference>
<evidence type="ECO:0000256" key="6">
    <source>
        <dbReference type="RuleBase" id="RU362125"/>
    </source>
</evidence>
<dbReference type="SUPFAM" id="SSF56645">
    <property type="entry name" value="Acyl-CoA dehydrogenase NM domain-like"/>
    <property type="match status" value="1"/>
</dbReference>
<keyword evidence="4 6" id="KW-0274">FAD</keyword>
<keyword evidence="3 6" id="KW-0285">Flavoprotein</keyword>
<dbReference type="SUPFAM" id="SSF47203">
    <property type="entry name" value="Acyl-CoA dehydrogenase C-terminal domain-like"/>
    <property type="match status" value="1"/>
</dbReference>
<keyword evidence="5 6" id="KW-0560">Oxidoreductase</keyword>
<name>A0A0T6LSE9_WENVI</name>
<dbReference type="PANTHER" id="PTHR48083">
    <property type="entry name" value="MEDIUM-CHAIN SPECIFIC ACYL-COA DEHYDROGENASE, MITOCHONDRIAL-RELATED"/>
    <property type="match status" value="1"/>
</dbReference>
<dbReference type="Pfam" id="PF02771">
    <property type="entry name" value="Acyl-CoA_dh_N"/>
    <property type="match status" value="1"/>
</dbReference>
<dbReference type="PIRSF" id="PIRSF016578">
    <property type="entry name" value="HsaA"/>
    <property type="match status" value="1"/>
</dbReference>
<dbReference type="Gene3D" id="1.20.140.10">
    <property type="entry name" value="Butyryl-CoA Dehydrogenase, subunit A, domain 3"/>
    <property type="match status" value="1"/>
</dbReference>
<dbReference type="GO" id="GO:0003995">
    <property type="term" value="F:acyl-CoA dehydrogenase activity"/>
    <property type="evidence" value="ECO:0007669"/>
    <property type="project" value="TreeGrafter"/>
</dbReference>
<dbReference type="OrthoDB" id="8876745at2"/>
<dbReference type="InterPro" id="IPR036250">
    <property type="entry name" value="AcylCo_DH-like_C"/>
</dbReference>
<evidence type="ECO:0000256" key="3">
    <source>
        <dbReference type="ARBA" id="ARBA00022630"/>
    </source>
</evidence>
<feature type="domain" description="Acyl-CoA dehydrogenase/oxidase C-terminal" evidence="7">
    <location>
        <begin position="244"/>
        <end position="387"/>
    </location>
</feature>
<comment type="cofactor">
    <cofactor evidence="1 6">
        <name>FAD</name>
        <dbReference type="ChEBI" id="CHEBI:57692"/>
    </cofactor>
</comment>
<accession>A0A0T6LSE9</accession>
<evidence type="ECO:0000313" key="10">
    <source>
        <dbReference type="EMBL" id="KRV48716.1"/>
    </source>
</evidence>
<dbReference type="GO" id="GO:0005737">
    <property type="term" value="C:cytoplasm"/>
    <property type="evidence" value="ECO:0007669"/>
    <property type="project" value="TreeGrafter"/>
</dbReference>
<dbReference type="Pfam" id="PF02770">
    <property type="entry name" value="Acyl-CoA_dh_M"/>
    <property type="match status" value="1"/>
</dbReference>
<evidence type="ECO:0000256" key="2">
    <source>
        <dbReference type="ARBA" id="ARBA00009347"/>
    </source>
</evidence>
<gene>
    <name evidence="10" type="ORF">AQ490_23975</name>
</gene>
<reference evidence="10 11" key="1">
    <citation type="submission" date="2015-10" db="EMBL/GenBank/DDBJ databases">
        <title>Draft genome sequence of pyrrolomycin-producing Streptomyces vitaminophilus.</title>
        <authorList>
            <person name="Graham D.E."/>
            <person name="Mahan K.M."/>
            <person name="Klingeman D.M."/>
            <person name="Hettich R.L."/>
            <person name="Parry R.J."/>
        </authorList>
    </citation>
    <scope>NUCLEOTIDE SEQUENCE [LARGE SCALE GENOMIC DNA]</scope>
    <source>
        <strain evidence="10 11">ATCC 31673</strain>
    </source>
</reference>
<sequence length="395" mass="42073">MDTVFVESEEHRALRRAVGDLGRRFGPDYYLTAARTGGRTEELWREAGKLGYLGVNIPREYGGGGSGITELTIVLEELGSVGCPLLMLVVSPAICGSVITRFGTEAQRRRWLPGLADGTRLMAFGITEPDAGSNAHRLTTVARRDGDDWVLTGRKVFVSGVDAADAVLIVGRVADTGGESPQAGRGARLRPALFVVPRDAPGFEYRPIPMELTAPERQFQLFLDEVRLPADALVGDAGAGLGPLFAGLNPERIMAAAFSVGMGRYALRRAVEYARTRQVWDTPIGAHQAVAHPLAQCGIELELARLMTRKAAYLYDAGDDAGAGEAANMAKYAAAEAAVRTVDQAVHTLGGNGLSAEYGVGALLVGSRAARVAPVSREMILNYVAQHTLGLPKSY</sequence>
<dbReference type="GO" id="GO:0033539">
    <property type="term" value="P:fatty acid beta-oxidation using acyl-CoA dehydrogenase"/>
    <property type="evidence" value="ECO:0007669"/>
    <property type="project" value="TreeGrafter"/>
</dbReference>
<dbReference type="InterPro" id="IPR006091">
    <property type="entry name" value="Acyl-CoA_Oxase/DH_mid-dom"/>
</dbReference>
<dbReference type="CDD" id="cd00567">
    <property type="entry name" value="ACAD"/>
    <property type="match status" value="1"/>
</dbReference>
<evidence type="ECO:0000313" key="11">
    <source>
        <dbReference type="Proteomes" id="UP000050867"/>
    </source>
</evidence>
<dbReference type="InterPro" id="IPR037069">
    <property type="entry name" value="AcylCoA_DH/ox_N_sf"/>
</dbReference>
<keyword evidence="11" id="KW-1185">Reference proteome</keyword>
<dbReference type="STRING" id="76728.AQ490_23975"/>
<dbReference type="InterPro" id="IPR050741">
    <property type="entry name" value="Acyl-CoA_dehydrogenase"/>
</dbReference>
<dbReference type="EMBL" id="LLZU01000019">
    <property type="protein sequence ID" value="KRV48716.1"/>
    <property type="molecule type" value="Genomic_DNA"/>
</dbReference>
<dbReference type="PANTHER" id="PTHR48083:SF1">
    <property type="entry name" value="DEHYDROGENASE, PUTATIVE (AFU_ORTHOLOGUE AFUA_7G06510)-RELATED"/>
    <property type="match status" value="1"/>
</dbReference>
<feature type="domain" description="Acyl-CoA dehydrogenase/oxidase N-terminal" evidence="9">
    <location>
        <begin position="8"/>
        <end position="118"/>
    </location>
</feature>